<dbReference type="Proteomes" id="UP000076744">
    <property type="component" value="Unassembled WGS sequence"/>
</dbReference>
<evidence type="ECO:0000313" key="4">
    <source>
        <dbReference type="Proteomes" id="UP000076744"/>
    </source>
</evidence>
<comment type="caution">
    <text evidence="3">The sequence shown here is derived from an EMBL/GenBank/DDBJ whole genome shotgun (WGS) entry which is preliminary data.</text>
</comment>
<accession>A0A167NKI1</accession>
<evidence type="ECO:0000256" key="1">
    <source>
        <dbReference type="SAM" id="MobiDB-lite"/>
    </source>
</evidence>
<dbReference type="PANTHER" id="PTHR35043">
    <property type="entry name" value="TRANSCRIPTION FACTOR DOMAIN-CONTAINING PROTEIN"/>
    <property type="match status" value="1"/>
</dbReference>
<keyword evidence="2" id="KW-0812">Transmembrane</keyword>
<dbReference type="AlphaFoldDB" id="A0A167NKI1"/>
<proteinExistence type="predicted"/>
<keyword evidence="2" id="KW-1133">Transmembrane helix</keyword>
<name>A0A167NKI1_CORFA</name>
<feature type="compositionally biased region" description="Polar residues" evidence="1">
    <location>
        <begin position="221"/>
        <end position="237"/>
    </location>
</feature>
<dbReference type="PANTHER" id="PTHR35043:SF7">
    <property type="entry name" value="TRANSCRIPTION FACTOR DOMAIN-CONTAINING PROTEIN"/>
    <property type="match status" value="1"/>
</dbReference>
<dbReference type="STRING" id="1081104.A0A167NKI1"/>
<evidence type="ECO:0000313" key="3">
    <source>
        <dbReference type="EMBL" id="OAA55651.1"/>
    </source>
</evidence>
<feature type="transmembrane region" description="Helical" evidence="2">
    <location>
        <begin position="448"/>
        <end position="470"/>
    </location>
</feature>
<dbReference type="EMBL" id="AZHB01000024">
    <property type="protein sequence ID" value="OAA55651.1"/>
    <property type="molecule type" value="Genomic_DNA"/>
</dbReference>
<evidence type="ECO:0000256" key="2">
    <source>
        <dbReference type="SAM" id="Phobius"/>
    </source>
</evidence>
<feature type="compositionally biased region" description="Low complexity" evidence="1">
    <location>
        <begin position="204"/>
        <end position="220"/>
    </location>
</feature>
<reference evidence="3 4" key="1">
    <citation type="journal article" date="2016" name="Genome Biol. Evol.">
        <title>Divergent and convergent evolution of fungal pathogenicity.</title>
        <authorList>
            <person name="Shang Y."/>
            <person name="Xiao G."/>
            <person name="Zheng P."/>
            <person name="Cen K."/>
            <person name="Zhan S."/>
            <person name="Wang C."/>
        </authorList>
    </citation>
    <scope>NUCLEOTIDE SEQUENCE [LARGE SCALE GENOMIC DNA]</scope>
    <source>
        <strain evidence="3 4">ARSEF 2679</strain>
    </source>
</reference>
<feature type="region of interest" description="Disordered" evidence="1">
    <location>
        <begin position="196"/>
        <end position="237"/>
    </location>
</feature>
<keyword evidence="2" id="KW-0472">Membrane</keyword>
<sequence length="496" mass="56368">MIRENDNPEAQNDVSKQWTMVHSFYAGMGGFVFELPDRTLEKAAPFIQSHRRLHITPRGVQLLAKCGLLPRITTGDIMDKSKTDGSGKVICCAQVLWMVIQAITRVAVGLPVTPLETNTIGHVVCALINYILWWNKPRWIKEPTVLRGEWTHPMCAFMYMSSQVSAEHRVDRDLLRDFGVKAEMASVLYLPGDDKKPANGQVKSQEASNSMSRNSSVSQSTCTAVQTRLDSGPSFDSQMKRGHMVPRSNFNHGSEQHNVMKEAAAKVAEEVRQRRWYLACKALQNHQALRERLEPKELNEDDLRYRDALRLYPEMPDRVKQQFERRCDEESSAAGAWPCEAMVCRLEELVVERPRNWPGDDLVRDMQGHMMGMVLWNASTIYGAIHLAGWNEIFPTAIESWFWKASAAYIIFSGVLWSLLNLLGHMSGKIWWYWYEILAGGKRRRSHVLIYVLCAIGGTLYVVARTYLVVEAFVSVRALPAAAYQSPSWVLTVPHV</sequence>
<gene>
    <name evidence="3" type="ORF">ISF_07756</name>
</gene>
<keyword evidence="4" id="KW-1185">Reference proteome</keyword>
<dbReference type="RefSeq" id="XP_018701375.1">
    <property type="nucleotide sequence ID" value="XM_018851359.1"/>
</dbReference>
<feature type="transmembrane region" description="Helical" evidence="2">
    <location>
        <begin position="401"/>
        <end position="423"/>
    </location>
</feature>
<dbReference type="OrthoDB" id="3061561at2759"/>
<organism evidence="3 4">
    <name type="scientific">Cordyceps fumosorosea (strain ARSEF 2679)</name>
    <name type="common">Isaria fumosorosea</name>
    <dbReference type="NCBI Taxonomy" id="1081104"/>
    <lineage>
        <taxon>Eukaryota</taxon>
        <taxon>Fungi</taxon>
        <taxon>Dikarya</taxon>
        <taxon>Ascomycota</taxon>
        <taxon>Pezizomycotina</taxon>
        <taxon>Sordariomycetes</taxon>
        <taxon>Hypocreomycetidae</taxon>
        <taxon>Hypocreales</taxon>
        <taxon>Cordycipitaceae</taxon>
        <taxon>Cordyceps</taxon>
    </lineage>
</organism>
<dbReference type="GeneID" id="30024048"/>
<protein>
    <submittedName>
        <fullName evidence="3">Uncharacterized protein</fullName>
    </submittedName>
</protein>